<protein>
    <recommendedName>
        <fullName evidence="5">DUF4229 domain-containing protein</fullName>
    </recommendedName>
</protein>
<organism evidence="3 4">
    <name type="scientific">Actinomadura miaoliensis</name>
    <dbReference type="NCBI Taxonomy" id="430685"/>
    <lineage>
        <taxon>Bacteria</taxon>
        <taxon>Bacillati</taxon>
        <taxon>Actinomycetota</taxon>
        <taxon>Actinomycetes</taxon>
        <taxon>Streptosporangiales</taxon>
        <taxon>Thermomonosporaceae</taxon>
        <taxon>Actinomadura</taxon>
    </lineage>
</organism>
<dbReference type="Proteomes" id="UP001500683">
    <property type="component" value="Unassembled WGS sequence"/>
</dbReference>
<feature type="transmembrane region" description="Helical" evidence="2">
    <location>
        <begin position="5"/>
        <end position="24"/>
    </location>
</feature>
<feature type="compositionally biased region" description="Basic and acidic residues" evidence="1">
    <location>
        <begin position="72"/>
        <end position="81"/>
    </location>
</feature>
<keyword evidence="2" id="KW-0812">Transmembrane</keyword>
<keyword evidence="4" id="KW-1185">Reference proteome</keyword>
<dbReference type="EMBL" id="BAAAZG010000022">
    <property type="protein sequence ID" value="GAA4076142.1"/>
    <property type="molecule type" value="Genomic_DNA"/>
</dbReference>
<name>A0ABP7VWN7_9ACTN</name>
<comment type="caution">
    <text evidence="3">The sequence shown here is derived from an EMBL/GenBank/DDBJ whole genome shotgun (WGS) entry which is preliminary data.</text>
</comment>
<evidence type="ECO:0000256" key="2">
    <source>
        <dbReference type="SAM" id="Phobius"/>
    </source>
</evidence>
<keyword evidence="2" id="KW-0472">Membrane</keyword>
<proteinExistence type="predicted"/>
<evidence type="ECO:0000313" key="3">
    <source>
        <dbReference type="EMBL" id="GAA4076142.1"/>
    </source>
</evidence>
<feature type="transmembrane region" description="Helical" evidence="2">
    <location>
        <begin position="30"/>
        <end position="50"/>
    </location>
</feature>
<dbReference type="RefSeq" id="WP_344948646.1">
    <property type="nucleotide sequence ID" value="NZ_BAAAZG010000022.1"/>
</dbReference>
<evidence type="ECO:0000256" key="1">
    <source>
        <dbReference type="SAM" id="MobiDB-lite"/>
    </source>
</evidence>
<dbReference type="InterPro" id="IPR025323">
    <property type="entry name" value="DUF4229"/>
</dbReference>
<sequence>MRPVLVYTAARLGIFLATAGVLWLTPMQKAPLFLLLGALLLSGLISYVLLSGQRDAMSASVVSGLSARRRRFQESRTREDA</sequence>
<reference evidence="4" key="1">
    <citation type="journal article" date="2019" name="Int. J. Syst. Evol. Microbiol.">
        <title>The Global Catalogue of Microorganisms (GCM) 10K type strain sequencing project: providing services to taxonomists for standard genome sequencing and annotation.</title>
        <authorList>
            <consortium name="The Broad Institute Genomics Platform"/>
            <consortium name="The Broad Institute Genome Sequencing Center for Infectious Disease"/>
            <person name="Wu L."/>
            <person name="Ma J."/>
        </authorList>
    </citation>
    <scope>NUCLEOTIDE SEQUENCE [LARGE SCALE GENOMIC DNA]</scope>
    <source>
        <strain evidence="4">JCM 16702</strain>
    </source>
</reference>
<evidence type="ECO:0000313" key="4">
    <source>
        <dbReference type="Proteomes" id="UP001500683"/>
    </source>
</evidence>
<keyword evidence="2" id="KW-1133">Transmembrane helix</keyword>
<feature type="region of interest" description="Disordered" evidence="1">
    <location>
        <begin position="58"/>
        <end position="81"/>
    </location>
</feature>
<evidence type="ECO:0008006" key="5">
    <source>
        <dbReference type="Google" id="ProtNLM"/>
    </source>
</evidence>
<gene>
    <name evidence="3" type="ORF">GCM10022214_36790</name>
</gene>
<accession>A0ABP7VWN7</accession>
<dbReference type="Pfam" id="PF14012">
    <property type="entry name" value="DUF4229"/>
    <property type="match status" value="1"/>
</dbReference>